<dbReference type="EMBL" id="JAVIJF010000004">
    <property type="protein sequence ID" value="MDX8524346.1"/>
    <property type="molecule type" value="Genomic_DNA"/>
</dbReference>
<proteinExistence type="predicted"/>
<evidence type="ECO:0000256" key="2">
    <source>
        <dbReference type="ARBA" id="ARBA00013014"/>
    </source>
</evidence>
<dbReference type="Gene3D" id="3.40.50.720">
    <property type="entry name" value="NAD(P)-binding Rossmann-like Domain"/>
    <property type="match status" value="1"/>
</dbReference>
<dbReference type="InterPro" id="IPR013328">
    <property type="entry name" value="6PGD_dom2"/>
</dbReference>
<evidence type="ECO:0000259" key="7">
    <source>
        <dbReference type="Pfam" id="PF02558"/>
    </source>
</evidence>
<dbReference type="RefSeq" id="WP_320232074.1">
    <property type="nucleotide sequence ID" value="NZ_JAVIJF010000004.1"/>
</dbReference>
<dbReference type="GO" id="GO:0008677">
    <property type="term" value="F:2-dehydropantoate 2-reductase activity"/>
    <property type="evidence" value="ECO:0007669"/>
    <property type="project" value="UniProtKB-EC"/>
</dbReference>
<evidence type="ECO:0000256" key="1">
    <source>
        <dbReference type="ARBA" id="ARBA00004994"/>
    </source>
</evidence>
<evidence type="ECO:0000313" key="9">
    <source>
        <dbReference type="EMBL" id="MDX8524346.1"/>
    </source>
</evidence>
<dbReference type="SUPFAM" id="SSF48179">
    <property type="entry name" value="6-phosphogluconate dehydrogenase C-terminal domain-like"/>
    <property type="match status" value="1"/>
</dbReference>
<keyword evidence="4" id="KW-0566">Pantothenate biosynthesis</keyword>
<dbReference type="Gene3D" id="1.10.1040.10">
    <property type="entry name" value="N-(1-d-carboxylethyl)-l-norvaline Dehydrogenase, domain 2"/>
    <property type="match status" value="1"/>
</dbReference>
<evidence type="ECO:0000256" key="5">
    <source>
        <dbReference type="ARBA" id="ARBA00032024"/>
    </source>
</evidence>
<comment type="catalytic activity">
    <reaction evidence="6">
        <text>(R)-pantoate + NADP(+) = 2-dehydropantoate + NADPH + H(+)</text>
        <dbReference type="Rhea" id="RHEA:16233"/>
        <dbReference type="ChEBI" id="CHEBI:11561"/>
        <dbReference type="ChEBI" id="CHEBI:15378"/>
        <dbReference type="ChEBI" id="CHEBI:15980"/>
        <dbReference type="ChEBI" id="CHEBI:57783"/>
        <dbReference type="ChEBI" id="CHEBI:58349"/>
        <dbReference type="EC" id="1.1.1.169"/>
    </reaction>
</comment>
<dbReference type="PANTHER" id="PTHR21708:SF45">
    <property type="entry name" value="2-DEHYDROPANTOATE 2-REDUCTASE"/>
    <property type="match status" value="1"/>
</dbReference>
<dbReference type="InterPro" id="IPR013752">
    <property type="entry name" value="KPA_reductase"/>
</dbReference>
<dbReference type="InterPro" id="IPR051402">
    <property type="entry name" value="KPR-Related"/>
</dbReference>
<dbReference type="PANTHER" id="PTHR21708">
    <property type="entry name" value="PROBABLE 2-DEHYDROPANTOATE 2-REDUCTASE"/>
    <property type="match status" value="1"/>
</dbReference>
<dbReference type="SUPFAM" id="SSF51735">
    <property type="entry name" value="NAD(P)-binding Rossmann-fold domains"/>
    <property type="match status" value="1"/>
</dbReference>
<organism evidence="9 10">
    <name type="scientific">Mesorhizobium montanum</name>
    <dbReference type="NCBI Taxonomy" id="3072323"/>
    <lineage>
        <taxon>Bacteria</taxon>
        <taxon>Pseudomonadati</taxon>
        <taxon>Pseudomonadota</taxon>
        <taxon>Alphaproteobacteria</taxon>
        <taxon>Hyphomicrobiales</taxon>
        <taxon>Phyllobacteriaceae</taxon>
        <taxon>Mesorhizobium</taxon>
    </lineage>
</organism>
<reference evidence="9 10" key="1">
    <citation type="submission" date="2023-08" db="EMBL/GenBank/DDBJ databases">
        <title>Implementing the SeqCode for naming new Mesorhizobium species isolated from Vachellia karroo root nodules.</title>
        <authorList>
            <person name="Van Lill M."/>
        </authorList>
    </citation>
    <scope>NUCLEOTIDE SEQUENCE [LARGE SCALE GENOMIC DNA]</scope>
    <source>
        <strain evidence="9 10">MSK 1335</strain>
    </source>
</reference>
<accession>A0ABU4ZG58</accession>
<gene>
    <name evidence="9" type="ORF">RFM68_07500</name>
</gene>
<protein>
    <recommendedName>
        <fullName evidence="3">2-dehydropantoate 2-reductase</fullName>
        <ecNumber evidence="2">1.1.1.169</ecNumber>
    </recommendedName>
    <alternativeName>
        <fullName evidence="5">Ketopantoate reductase</fullName>
    </alternativeName>
</protein>
<dbReference type="Pfam" id="PF02558">
    <property type="entry name" value="ApbA"/>
    <property type="match status" value="1"/>
</dbReference>
<evidence type="ECO:0000256" key="4">
    <source>
        <dbReference type="ARBA" id="ARBA00022655"/>
    </source>
</evidence>
<dbReference type="InterPro" id="IPR036291">
    <property type="entry name" value="NAD(P)-bd_dom_sf"/>
</dbReference>
<comment type="pathway">
    <text evidence="1">Cofactor biosynthesis; (R)-pantothenate biosynthesis; (R)-pantoate from 3-methyl-2-oxobutanoate: step 2/2.</text>
</comment>
<dbReference type="InterPro" id="IPR013332">
    <property type="entry name" value="KPR_N"/>
</dbReference>
<sequence>MRITVFGAGAIGGYLAAKLAIAGSVDLSIVARGAHLDAIKADGLRLIEDGKETVTSVKAAARAEELGVQDYVVLALKAHSLAPALGEIAPLLGEGTAVVTMQNGVPWWYFHKAGGALEGTRLSAVDPGGTIWQRIGPERVIGSVVYPAVEVDAPGLIRHVEGTRFSLGEPSGEKSERAAALARELVKAGLQAPVREDIRSEIWVKLWGNLSFNPISALTGSTLAAIVADEGTRAVARAMMLEAQAIGESLGVRFLIPVEKRIKGAGDVGEHKTSMLQDLERGRPMEIDALVSAVQELGRLTGQPTPTIDSVLALVRLLAVERGCYAYSVM</sequence>
<dbReference type="Pfam" id="PF08546">
    <property type="entry name" value="ApbA_C"/>
    <property type="match status" value="1"/>
</dbReference>
<evidence type="ECO:0000256" key="3">
    <source>
        <dbReference type="ARBA" id="ARBA00019465"/>
    </source>
</evidence>
<dbReference type="InterPro" id="IPR008927">
    <property type="entry name" value="6-PGluconate_DH-like_C_sf"/>
</dbReference>
<keyword evidence="10" id="KW-1185">Reference proteome</keyword>
<evidence type="ECO:0000259" key="8">
    <source>
        <dbReference type="Pfam" id="PF08546"/>
    </source>
</evidence>
<dbReference type="NCBIfam" id="NF005089">
    <property type="entry name" value="PRK06522.1-4"/>
    <property type="match status" value="1"/>
</dbReference>
<dbReference type="EC" id="1.1.1.169" evidence="2"/>
<keyword evidence="9" id="KW-0560">Oxidoreductase</keyword>
<evidence type="ECO:0000256" key="6">
    <source>
        <dbReference type="ARBA" id="ARBA00048793"/>
    </source>
</evidence>
<feature type="domain" description="Ketopantoate reductase N-terminal" evidence="7">
    <location>
        <begin position="3"/>
        <end position="170"/>
    </location>
</feature>
<feature type="domain" description="Ketopantoate reductase C-terminal" evidence="8">
    <location>
        <begin position="197"/>
        <end position="317"/>
    </location>
</feature>
<evidence type="ECO:0000313" key="10">
    <source>
        <dbReference type="Proteomes" id="UP001276840"/>
    </source>
</evidence>
<dbReference type="Proteomes" id="UP001276840">
    <property type="component" value="Unassembled WGS sequence"/>
</dbReference>
<name>A0ABU4ZG58_9HYPH</name>
<comment type="caution">
    <text evidence="9">The sequence shown here is derived from an EMBL/GenBank/DDBJ whole genome shotgun (WGS) entry which is preliminary data.</text>
</comment>